<organism evidence="1 2">
    <name type="scientific">Papaver nudicaule</name>
    <name type="common">Iceland poppy</name>
    <dbReference type="NCBI Taxonomy" id="74823"/>
    <lineage>
        <taxon>Eukaryota</taxon>
        <taxon>Viridiplantae</taxon>
        <taxon>Streptophyta</taxon>
        <taxon>Embryophyta</taxon>
        <taxon>Tracheophyta</taxon>
        <taxon>Spermatophyta</taxon>
        <taxon>Magnoliopsida</taxon>
        <taxon>Ranunculales</taxon>
        <taxon>Papaveraceae</taxon>
        <taxon>Papaveroideae</taxon>
        <taxon>Papaver</taxon>
    </lineage>
</organism>
<name>A0AA41RY63_PAPNU</name>
<dbReference type="PANTHER" id="PTHR27006">
    <property type="entry name" value="PROMASTIGOTE SURFACE ANTIGEN PROTEIN PSA"/>
    <property type="match status" value="1"/>
</dbReference>
<sequence>VWRHWRNGTAIDILDPTLKDTCSRNEVVRCIHVALLCVQESVADRPSMPEVVLMLNSYSGTDPALPLSPAFFGGSTIHIGRRPISEEQGSSKNLSISTEAATWSVNEVSITELYPR</sequence>
<evidence type="ECO:0008006" key="3">
    <source>
        <dbReference type="Google" id="ProtNLM"/>
    </source>
</evidence>
<feature type="non-terminal residue" evidence="1">
    <location>
        <position position="1"/>
    </location>
</feature>
<dbReference type="Proteomes" id="UP001177140">
    <property type="component" value="Unassembled WGS sequence"/>
</dbReference>
<comment type="caution">
    <text evidence="1">The sequence shown here is derived from an EMBL/GenBank/DDBJ whole genome shotgun (WGS) entry which is preliminary data.</text>
</comment>
<dbReference type="Gene3D" id="1.10.510.10">
    <property type="entry name" value="Transferase(Phosphotransferase) domain 1"/>
    <property type="match status" value="1"/>
</dbReference>
<dbReference type="EMBL" id="JAJJMA010061464">
    <property type="protein sequence ID" value="MCL7026821.1"/>
    <property type="molecule type" value="Genomic_DNA"/>
</dbReference>
<dbReference type="AlphaFoldDB" id="A0AA41RY63"/>
<proteinExistence type="predicted"/>
<accession>A0AA41RY63</accession>
<gene>
    <name evidence="1" type="ORF">MKW94_000640</name>
</gene>
<evidence type="ECO:0000313" key="1">
    <source>
        <dbReference type="EMBL" id="MCL7026821.1"/>
    </source>
</evidence>
<reference evidence="1" key="1">
    <citation type="submission" date="2022-03" db="EMBL/GenBank/DDBJ databases">
        <title>A functionally conserved STORR gene fusion in Papaver species that diverged 16.8 million years ago.</title>
        <authorList>
            <person name="Catania T."/>
        </authorList>
    </citation>
    <scope>NUCLEOTIDE SEQUENCE</scope>
    <source>
        <strain evidence="1">S-191538</strain>
    </source>
</reference>
<dbReference type="PANTHER" id="PTHR27006:SF606">
    <property type="entry name" value="INTERLEUKIN-1 RECEPTOR-ASSOCIATED KINASE 4"/>
    <property type="match status" value="1"/>
</dbReference>
<protein>
    <recommendedName>
        <fullName evidence="3">S-locus receptor kinase</fullName>
    </recommendedName>
</protein>
<dbReference type="InterPro" id="IPR011009">
    <property type="entry name" value="Kinase-like_dom_sf"/>
</dbReference>
<keyword evidence="2" id="KW-1185">Reference proteome</keyword>
<dbReference type="SUPFAM" id="SSF56112">
    <property type="entry name" value="Protein kinase-like (PK-like)"/>
    <property type="match status" value="1"/>
</dbReference>
<evidence type="ECO:0000313" key="2">
    <source>
        <dbReference type="Proteomes" id="UP001177140"/>
    </source>
</evidence>